<keyword evidence="1" id="KW-0472">Membrane</keyword>
<gene>
    <name evidence="2" type="ORF">A3H64_02090</name>
</gene>
<comment type="caution">
    <text evidence="2">The sequence shown here is derived from an EMBL/GenBank/DDBJ whole genome shotgun (WGS) entry which is preliminary data.</text>
</comment>
<dbReference type="AlphaFoldDB" id="A0A1G2GZW4"/>
<evidence type="ECO:0000256" key="1">
    <source>
        <dbReference type="SAM" id="Phobius"/>
    </source>
</evidence>
<keyword evidence="1" id="KW-0812">Transmembrane</keyword>
<dbReference type="Proteomes" id="UP000178186">
    <property type="component" value="Unassembled WGS sequence"/>
</dbReference>
<dbReference type="EMBL" id="MHNY01000027">
    <property type="protein sequence ID" value="OGZ55511.1"/>
    <property type="molecule type" value="Genomic_DNA"/>
</dbReference>
<keyword evidence="1" id="KW-1133">Transmembrane helix</keyword>
<organism evidence="2 3">
    <name type="scientific">Candidatus Ryanbacteria bacterium RIFCSPLOWO2_02_FULL_45_11c</name>
    <dbReference type="NCBI Taxonomy" id="1802128"/>
    <lineage>
        <taxon>Bacteria</taxon>
        <taxon>Candidatus Ryaniibacteriota</taxon>
    </lineage>
</organism>
<reference evidence="2 3" key="1">
    <citation type="journal article" date="2016" name="Nat. Commun.">
        <title>Thousands of microbial genomes shed light on interconnected biogeochemical processes in an aquifer system.</title>
        <authorList>
            <person name="Anantharaman K."/>
            <person name="Brown C.T."/>
            <person name="Hug L.A."/>
            <person name="Sharon I."/>
            <person name="Castelle C.J."/>
            <person name="Probst A.J."/>
            <person name="Thomas B.C."/>
            <person name="Singh A."/>
            <person name="Wilkins M.J."/>
            <person name="Karaoz U."/>
            <person name="Brodie E.L."/>
            <person name="Williams K.H."/>
            <person name="Hubbard S.S."/>
            <person name="Banfield J.F."/>
        </authorList>
    </citation>
    <scope>NUCLEOTIDE SEQUENCE [LARGE SCALE GENOMIC DNA]</scope>
</reference>
<proteinExistence type="predicted"/>
<accession>A0A1G2GZW4</accession>
<feature type="transmembrane region" description="Helical" evidence="1">
    <location>
        <begin position="25"/>
        <end position="49"/>
    </location>
</feature>
<evidence type="ECO:0000313" key="2">
    <source>
        <dbReference type="EMBL" id="OGZ55511.1"/>
    </source>
</evidence>
<evidence type="ECO:0000313" key="3">
    <source>
        <dbReference type="Proteomes" id="UP000178186"/>
    </source>
</evidence>
<sequence length="62" mass="8045">MLNQLNFISIYFMNYYLMDIENKKYFYIDFLYFFYIAMFIMFYISNVYIRICMNYYDFKLFL</sequence>
<name>A0A1G2GZW4_9BACT</name>
<protein>
    <submittedName>
        <fullName evidence="2">Uncharacterized protein</fullName>
    </submittedName>
</protein>